<name>A0A2Z6QHI0_9GLOM</name>
<sequence length="154" mass="17091">MIGEYSCNYLLRTGGICARTCRQPEGCHEHWKSRKRLPCNVCGKPTSSEPGLCRKHANSYYVTQYINRLRDRALEVDLSCIHAPLCFAVCGHCLHPYSLRPKELAHIPAISFLLSNAYSLASPYRALPAHTYSPISNAHSSSLCSSSCLFSLAT</sequence>
<dbReference type="Proteomes" id="UP000247702">
    <property type="component" value="Unassembled WGS sequence"/>
</dbReference>
<proteinExistence type="predicted"/>
<evidence type="ECO:0000313" key="2">
    <source>
        <dbReference type="Proteomes" id="UP000247702"/>
    </source>
</evidence>
<accession>A0A2Z6QHI0</accession>
<dbReference type="AlphaFoldDB" id="A0A2Z6QHI0"/>
<protein>
    <submittedName>
        <fullName evidence="1">Uncharacterized protein</fullName>
    </submittedName>
</protein>
<organism evidence="1 2">
    <name type="scientific">Rhizophagus clarus</name>
    <dbReference type="NCBI Taxonomy" id="94130"/>
    <lineage>
        <taxon>Eukaryota</taxon>
        <taxon>Fungi</taxon>
        <taxon>Fungi incertae sedis</taxon>
        <taxon>Mucoromycota</taxon>
        <taxon>Glomeromycotina</taxon>
        <taxon>Glomeromycetes</taxon>
        <taxon>Glomerales</taxon>
        <taxon>Glomeraceae</taxon>
        <taxon>Rhizophagus</taxon>
    </lineage>
</organism>
<evidence type="ECO:0000313" key="1">
    <source>
        <dbReference type="EMBL" id="GBB89065.1"/>
    </source>
</evidence>
<gene>
    <name evidence="1" type="ORF">RclHR1_15710006</name>
</gene>
<keyword evidence="2" id="KW-1185">Reference proteome</keyword>
<reference evidence="1 2" key="1">
    <citation type="submission" date="2017-11" db="EMBL/GenBank/DDBJ databases">
        <title>The genome of Rhizophagus clarus HR1 reveals common genetic basis of auxotrophy among arbuscular mycorrhizal fungi.</title>
        <authorList>
            <person name="Kobayashi Y."/>
        </authorList>
    </citation>
    <scope>NUCLEOTIDE SEQUENCE [LARGE SCALE GENOMIC DNA]</scope>
    <source>
        <strain evidence="1 2">HR1</strain>
    </source>
</reference>
<comment type="caution">
    <text evidence="1">The sequence shown here is derived from an EMBL/GenBank/DDBJ whole genome shotgun (WGS) entry which is preliminary data.</text>
</comment>
<dbReference type="EMBL" id="BEXD01000637">
    <property type="protein sequence ID" value="GBB89065.1"/>
    <property type="molecule type" value="Genomic_DNA"/>
</dbReference>